<dbReference type="PROSITE" id="PS51257">
    <property type="entry name" value="PROKAR_LIPOPROTEIN"/>
    <property type="match status" value="1"/>
</dbReference>
<organism evidence="1 2">
    <name type="scientific">Chitinophaga japonensis</name>
    <name type="common">Flexibacter japonensis</name>
    <dbReference type="NCBI Taxonomy" id="104662"/>
    <lineage>
        <taxon>Bacteria</taxon>
        <taxon>Pseudomonadati</taxon>
        <taxon>Bacteroidota</taxon>
        <taxon>Chitinophagia</taxon>
        <taxon>Chitinophagales</taxon>
        <taxon>Chitinophagaceae</taxon>
        <taxon>Chitinophaga</taxon>
    </lineage>
</organism>
<sequence length="228" mass="25452">MRISLLLGGLLLYGCSMVKKTPAAAGNDLYTAAQEWKVQINDGWLSAKTIRYGNYTTSSRRNGMAAETNITFIKAAENPFNFYVKDSSEQILVQCLRTPRATFADRPLPAALAQEPTGARFFYALINGIQLHPLVRWELILKDPHYLELNDNKPAGILRSPEEDIRITAHNRMGIVNAYEKACYEFHYRGAPVAAVMPGAQPRVWVSNRITQDVEKILAAAIGALLMR</sequence>
<evidence type="ECO:0000313" key="1">
    <source>
        <dbReference type="EMBL" id="TWI91672.1"/>
    </source>
</evidence>
<comment type="caution">
    <text evidence="1">The sequence shown here is derived from an EMBL/GenBank/DDBJ whole genome shotgun (WGS) entry which is preliminary data.</text>
</comment>
<dbReference type="EMBL" id="VLLG01000002">
    <property type="protein sequence ID" value="TWI91672.1"/>
    <property type="molecule type" value="Genomic_DNA"/>
</dbReference>
<dbReference type="AlphaFoldDB" id="A0A562TDS9"/>
<name>A0A562TDS9_CHIJA</name>
<evidence type="ECO:0000313" key="2">
    <source>
        <dbReference type="Proteomes" id="UP000316778"/>
    </source>
</evidence>
<protein>
    <recommendedName>
        <fullName evidence="3">Lipoprotein</fullName>
    </recommendedName>
</protein>
<gene>
    <name evidence="1" type="ORF">LX66_1048</name>
</gene>
<dbReference type="OrthoDB" id="657859at2"/>
<keyword evidence="2" id="KW-1185">Reference proteome</keyword>
<proteinExistence type="predicted"/>
<evidence type="ECO:0008006" key="3">
    <source>
        <dbReference type="Google" id="ProtNLM"/>
    </source>
</evidence>
<dbReference type="Proteomes" id="UP000316778">
    <property type="component" value="Unassembled WGS sequence"/>
</dbReference>
<dbReference type="RefSeq" id="WP_145710815.1">
    <property type="nucleotide sequence ID" value="NZ_BAAAFY010000001.1"/>
</dbReference>
<accession>A0A562TDS9</accession>
<reference evidence="1 2" key="1">
    <citation type="journal article" date="2013" name="Stand. Genomic Sci.">
        <title>Genomic Encyclopedia of Type Strains, Phase I: The one thousand microbial genomes (KMG-I) project.</title>
        <authorList>
            <person name="Kyrpides N.C."/>
            <person name="Woyke T."/>
            <person name="Eisen J.A."/>
            <person name="Garrity G."/>
            <person name="Lilburn T.G."/>
            <person name="Beck B.J."/>
            <person name="Whitman W.B."/>
            <person name="Hugenholtz P."/>
            <person name="Klenk H.P."/>
        </authorList>
    </citation>
    <scope>NUCLEOTIDE SEQUENCE [LARGE SCALE GENOMIC DNA]</scope>
    <source>
        <strain evidence="1 2">DSM 13484</strain>
    </source>
</reference>